<evidence type="ECO:0000313" key="3">
    <source>
        <dbReference type="Proteomes" id="UP000001396"/>
    </source>
</evidence>
<dbReference type="GeneID" id="31358373"/>
<comment type="caution">
    <text evidence="2">The sequence shown here is derived from an EMBL/GenBank/DDBJ whole genome shotgun (WGS) entry which is preliminary data.</text>
</comment>
<accession>D3B384</accession>
<sequence length="194" mass="22168">MSIFSSLVKNIHEKLNCDISYMDEIYNNEKLICLDVIKEILENNTFNAKEYMTKYTIFHHFVASYSSTKRDTEQYHSVLYKDIEVAIEDYLKMAIAEQLSFEHLRSGGGGGGGRRNVSTNTNTNTTTTTTTDADIDIDIDRIAFNSFPIVIAGYRIFKRVIIESLTVQSIIYDSHRNNIESNLETLSLILQEIS</sequence>
<dbReference type="AlphaFoldDB" id="D3B384"/>
<gene>
    <name evidence="2" type="ORF">PPL_02850</name>
</gene>
<feature type="compositionally biased region" description="Low complexity" evidence="1">
    <location>
        <begin position="115"/>
        <end position="126"/>
    </location>
</feature>
<name>D3B384_HETP5</name>
<dbReference type="InParanoid" id="D3B384"/>
<feature type="region of interest" description="Disordered" evidence="1">
    <location>
        <begin position="106"/>
        <end position="126"/>
    </location>
</feature>
<evidence type="ECO:0000313" key="2">
    <source>
        <dbReference type="EMBL" id="EFA83782.1"/>
    </source>
</evidence>
<dbReference type="RefSeq" id="XP_020435899.1">
    <property type="nucleotide sequence ID" value="XM_020573827.1"/>
</dbReference>
<evidence type="ECO:0000256" key="1">
    <source>
        <dbReference type="SAM" id="MobiDB-lite"/>
    </source>
</evidence>
<keyword evidence="3" id="KW-1185">Reference proteome</keyword>
<organism evidence="2 3">
    <name type="scientific">Heterostelium pallidum (strain ATCC 26659 / Pp 5 / PN500)</name>
    <name type="common">Cellular slime mold</name>
    <name type="synonym">Polysphondylium pallidum</name>
    <dbReference type="NCBI Taxonomy" id="670386"/>
    <lineage>
        <taxon>Eukaryota</taxon>
        <taxon>Amoebozoa</taxon>
        <taxon>Evosea</taxon>
        <taxon>Eumycetozoa</taxon>
        <taxon>Dictyostelia</taxon>
        <taxon>Acytosteliales</taxon>
        <taxon>Acytosteliaceae</taxon>
        <taxon>Heterostelium</taxon>
    </lineage>
</organism>
<dbReference type="Proteomes" id="UP000001396">
    <property type="component" value="Unassembled WGS sequence"/>
</dbReference>
<protein>
    <submittedName>
        <fullName evidence="2">Uncharacterized protein</fullName>
    </submittedName>
</protein>
<reference evidence="2 3" key="1">
    <citation type="journal article" date="2011" name="Genome Res.">
        <title>Phylogeny-wide analysis of social amoeba genomes highlights ancient origins for complex intercellular communication.</title>
        <authorList>
            <person name="Heidel A.J."/>
            <person name="Lawal H.M."/>
            <person name="Felder M."/>
            <person name="Schilde C."/>
            <person name="Helps N.R."/>
            <person name="Tunggal B."/>
            <person name="Rivero F."/>
            <person name="John U."/>
            <person name="Schleicher M."/>
            <person name="Eichinger L."/>
            <person name="Platzer M."/>
            <person name="Noegel A.A."/>
            <person name="Schaap P."/>
            <person name="Gloeckner G."/>
        </authorList>
    </citation>
    <scope>NUCLEOTIDE SEQUENCE [LARGE SCALE GENOMIC DNA]</scope>
    <source>
        <strain evidence="3">ATCC 26659 / Pp 5 / PN500</strain>
    </source>
</reference>
<dbReference type="EMBL" id="ADBJ01000010">
    <property type="protein sequence ID" value="EFA83782.1"/>
    <property type="molecule type" value="Genomic_DNA"/>
</dbReference>
<proteinExistence type="predicted"/>